<dbReference type="Proteomes" id="UP000177785">
    <property type="component" value="Unassembled WGS sequence"/>
</dbReference>
<dbReference type="Pfam" id="PF08442">
    <property type="entry name" value="ATP-grasp_2"/>
    <property type="match status" value="1"/>
</dbReference>
<evidence type="ECO:0000256" key="2">
    <source>
        <dbReference type="ARBA" id="ARBA00022741"/>
    </source>
</evidence>
<dbReference type="Gene3D" id="3.30.470.20">
    <property type="entry name" value="ATP-grasp fold, B domain"/>
    <property type="match status" value="1"/>
</dbReference>
<reference evidence="7 8" key="1">
    <citation type="journal article" date="2016" name="Nat. Commun.">
        <title>Thousands of microbial genomes shed light on interconnected biogeochemical processes in an aquifer system.</title>
        <authorList>
            <person name="Anantharaman K."/>
            <person name="Brown C.T."/>
            <person name="Hug L.A."/>
            <person name="Sharon I."/>
            <person name="Castelle C.J."/>
            <person name="Probst A.J."/>
            <person name="Thomas B.C."/>
            <person name="Singh A."/>
            <person name="Wilkins M.J."/>
            <person name="Karaoz U."/>
            <person name="Brodie E.L."/>
            <person name="Williams K.H."/>
            <person name="Hubbard S.S."/>
            <person name="Banfield J.F."/>
        </authorList>
    </citation>
    <scope>NUCLEOTIDE SEQUENCE [LARGE SCALE GENOMIC DNA]</scope>
</reference>
<protein>
    <recommendedName>
        <fullName evidence="6">ATP-grasp domain-containing protein</fullName>
    </recommendedName>
</protein>
<dbReference type="Gene3D" id="3.40.50.261">
    <property type="entry name" value="Succinyl-CoA synthetase domains"/>
    <property type="match status" value="1"/>
</dbReference>
<evidence type="ECO:0000313" key="7">
    <source>
        <dbReference type="EMBL" id="OGZ45453.1"/>
    </source>
</evidence>
<dbReference type="InterPro" id="IPR016102">
    <property type="entry name" value="Succinyl-CoA_synth-like"/>
</dbReference>
<dbReference type="InterPro" id="IPR013650">
    <property type="entry name" value="ATP-grasp_succ-CoA_synth-type"/>
</dbReference>
<keyword evidence="1" id="KW-0436">Ligase</keyword>
<dbReference type="GO" id="GO:0046872">
    <property type="term" value="F:metal ion binding"/>
    <property type="evidence" value="ECO:0007669"/>
    <property type="project" value="InterPro"/>
</dbReference>
<proteinExistence type="predicted"/>
<organism evidence="7 8">
    <name type="scientific">Candidatus Ryanbacteria bacterium RIFCSPHIGHO2_01_FULL_48_27</name>
    <dbReference type="NCBI Taxonomy" id="1802115"/>
    <lineage>
        <taxon>Bacteria</taxon>
        <taxon>Candidatus Ryaniibacteriota</taxon>
    </lineage>
</organism>
<dbReference type="SUPFAM" id="SSF56059">
    <property type="entry name" value="Glutathione synthetase ATP-binding domain-like"/>
    <property type="match status" value="1"/>
</dbReference>
<keyword evidence="5" id="KW-0067">ATP-binding</keyword>
<dbReference type="InterPro" id="IPR011761">
    <property type="entry name" value="ATP-grasp"/>
</dbReference>
<name>A0A1G2G5B1_9BACT</name>
<dbReference type="GO" id="GO:0006104">
    <property type="term" value="P:succinyl-CoA metabolic process"/>
    <property type="evidence" value="ECO:0007669"/>
    <property type="project" value="TreeGrafter"/>
</dbReference>
<dbReference type="InterPro" id="IPR032263">
    <property type="entry name" value="Citrate-bd"/>
</dbReference>
<dbReference type="EMBL" id="MHNL01000006">
    <property type="protein sequence ID" value="OGZ45453.1"/>
    <property type="molecule type" value="Genomic_DNA"/>
</dbReference>
<dbReference type="SUPFAM" id="SSF52210">
    <property type="entry name" value="Succinyl-CoA synthetase domains"/>
    <property type="match status" value="1"/>
</dbReference>
<feature type="domain" description="ATP-grasp" evidence="6">
    <location>
        <begin position="9"/>
        <end position="218"/>
    </location>
</feature>
<evidence type="ECO:0000259" key="6">
    <source>
        <dbReference type="PROSITE" id="PS50975"/>
    </source>
</evidence>
<dbReference type="Gene3D" id="3.30.1490.20">
    <property type="entry name" value="ATP-grasp fold, A domain"/>
    <property type="match status" value="1"/>
</dbReference>
<dbReference type="GO" id="GO:0005524">
    <property type="term" value="F:ATP binding"/>
    <property type="evidence" value="ECO:0007669"/>
    <property type="project" value="UniProtKB-UniRule"/>
</dbReference>
<keyword evidence="2 5" id="KW-0547">Nucleotide-binding</keyword>
<gene>
    <name evidence="7" type="ORF">A2756_00340</name>
</gene>
<dbReference type="PIRSF" id="PIRSF001554">
    <property type="entry name" value="SucCS_beta"/>
    <property type="match status" value="1"/>
</dbReference>
<comment type="caution">
    <text evidence="7">The sequence shown here is derived from an EMBL/GenBank/DDBJ whole genome shotgun (WGS) entry which is preliminary data.</text>
</comment>
<dbReference type="PANTHER" id="PTHR11815:SF10">
    <property type="entry name" value="SUCCINATE--COA LIGASE [GDP-FORMING] SUBUNIT BETA, MITOCHONDRIAL"/>
    <property type="match status" value="1"/>
</dbReference>
<dbReference type="InterPro" id="IPR005809">
    <property type="entry name" value="Succ_CoA_ligase-like_bsu"/>
</dbReference>
<keyword evidence="3" id="KW-0012">Acyltransferase</keyword>
<evidence type="ECO:0000313" key="8">
    <source>
        <dbReference type="Proteomes" id="UP000177785"/>
    </source>
</evidence>
<evidence type="ECO:0000256" key="3">
    <source>
        <dbReference type="ARBA" id="ARBA00023315"/>
    </source>
</evidence>
<dbReference type="GO" id="GO:0006099">
    <property type="term" value="P:tricarboxylic acid cycle"/>
    <property type="evidence" value="ECO:0007669"/>
    <property type="project" value="InterPro"/>
</dbReference>
<dbReference type="GO" id="GO:0005829">
    <property type="term" value="C:cytosol"/>
    <property type="evidence" value="ECO:0007669"/>
    <property type="project" value="TreeGrafter"/>
</dbReference>
<comment type="catalytic activity">
    <reaction evidence="4">
        <text>oxaloacetate + acetyl-CoA + ADP + phosphate = citrate + ATP + CoA</text>
        <dbReference type="Rhea" id="RHEA:21160"/>
        <dbReference type="ChEBI" id="CHEBI:16452"/>
        <dbReference type="ChEBI" id="CHEBI:16947"/>
        <dbReference type="ChEBI" id="CHEBI:30616"/>
        <dbReference type="ChEBI" id="CHEBI:43474"/>
        <dbReference type="ChEBI" id="CHEBI:57287"/>
        <dbReference type="ChEBI" id="CHEBI:57288"/>
        <dbReference type="ChEBI" id="CHEBI:456216"/>
        <dbReference type="EC" id="2.3.3.8"/>
    </reaction>
</comment>
<keyword evidence="3" id="KW-0808">Transferase</keyword>
<dbReference type="PANTHER" id="PTHR11815">
    <property type="entry name" value="SUCCINYL-COA SYNTHETASE BETA CHAIN"/>
    <property type="match status" value="1"/>
</dbReference>
<evidence type="ECO:0000256" key="5">
    <source>
        <dbReference type="PROSITE-ProRule" id="PRU00409"/>
    </source>
</evidence>
<dbReference type="GO" id="GO:0042709">
    <property type="term" value="C:succinate-CoA ligase complex"/>
    <property type="evidence" value="ECO:0007669"/>
    <property type="project" value="TreeGrafter"/>
</dbReference>
<evidence type="ECO:0000256" key="1">
    <source>
        <dbReference type="ARBA" id="ARBA00022598"/>
    </source>
</evidence>
<sequence length="400" mass="44474">MRLYEFEAKALIAKYGIPIPDGFEISKQSDNTLPQPISYPVVVKAQVLSGKRSLHHGILFAQNAQEFADALTKIYRLRIQGQEVDTVRIEKKIAAKKELYLSFSYDSLRHAPLLMLSHHGGVGIEKSAREKSASLETVSLPLLRALPTKEIQNALSRIGLDPKNTREVLALIEKLYTAFLQEDMHLLEINPLMQTYMHGWIAADAKIKLDKNAFWRHPTWDAIYPPRSPFLRPLTTRELSAQIIDTGAFYYRGTAGTYMDLDGDIGILFSGGGASLVCMDALLKAGGKPANYSEYSGNPPQEKVYQLARIVMSKPNLRGLWIAGAIANFTQIDETFAGIIRALEEARPSYPIVIRRAGPGDVRAKTMMEAVAQKLHLNLAFFGKEIPMSETAAILVAKAY</sequence>
<dbReference type="AlphaFoldDB" id="A0A1G2G5B1"/>
<dbReference type="Pfam" id="PF16114">
    <property type="entry name" value="Citrate_bind"/>
    <property type="match status" value="1"/>
</dbReference>
<dbReference type="GO" id="GO:0003878">
    <property type="term" value="F:ATP citrate synthase activity"/>
    <property type="evidence" value="ECO:0007669"/>
    <property type="project" value="UniProtKB-EC"/>
</dbReference>
<dbReference type="PROSITE" id="PS50975">
    <property type="entry name" value="ATP_GRASP"/>
    <property type="match status" value="1"/>
</dbReference>
<dbReference type="STRING" id="1802115.A2756_00340"/>
<accession>A0A1G2G5B1</accession>
<dbReference type="InterPro" id="IPR013815">
    <property type="entry name" value="ATP_grasp_subdomain_1"/>
</dbReference>
<dbReference type="GO" id="GO:0004775">
    <property type="term" value="F:succinate-CoA ligase (ADP-forming) activity"/>
    <property type="evidence" value="ECO:0007669"/>
    <property type="project" value="TreeGrafter"/>
</dbReference>
<evidence type="ECO:0000256" key="4">
    <source>
        <dbReference type="ARBA" id="ARBA00047593"/>
    </source>
</evidence>